<name>A0AAN8PC91_POLSC</name>
<feature type="non-terminal residue" evidence="2">
    <location>
        <position position="1"/>
    </location>
</feature>
<gene>
    <name evidence="2" type="ORF">RUM43_006179</name>
</gene>
<evidence type="ECO:0000256" key="1">
    <source>
        <dbReference type="SAM" id="SignalP"/>
    </source>
</evidence>
<dbReference type="EMBL" id="JAWJWE010000037">
    <property type="protein sequence ID" value="KAK6625880.1"/>
    <property type="molecule type" value="Genomic_DNA"/>
</dbReference>
<dbReference type="AlphaFoldDB" id="A0AAN8PC91"/>
<protein>
    <submittedName>
        <fullName evidence="2">Uncharacterized protein</fullName>
    </submittedName>
</protein>
<feature type="chain" id="PRO_5042862782" evidence="1">
    <location>
        <begin position="22"/>
        <end position="52"/>
    </location>
</feature>
<reference evidence="2 3" key="1">
    <citation type="submission" date="2023-10" db="EMBL/GenBank/DDBJ databases">
        <title>Genomes of two closely related lineages of the louse Polyplax serrata with different host specificities.</title>
        <authorList>
            <person name="Martinu J."/>
            <person name="Tarabai H."/>
            <person name="Stefka J."/>
            <person name="Hypsa V."/>
        </authorList>
    </citation>
    <scope>NUCLEOTIDE SEQUENCE [LARGE SCALE GENOMIC DNA]</scope>
    <source>
        <strain evidence="2">HR10_N</strain>
    </source>
</reference>
<dbReference type="Proteomes" id="UP001372834">
    <property type="component" value="Unassembled WGS sequence"/>
</dbReference>
<proteinExistence type="predicted"/>
<comment type="caution">
    <text evidence="2">The sequence shown here is derived from an EMBL/GenBank/DDBJ whole genome shotgun (WGS) entry which is preliminary data.</text>
</comment>
<evidence type="ECO:0000313" key="2">
    <source>
        <dbReference type="EMBL" id="KAK6625880.1"/>
    </source>
</evidence>
<accession>A0AAN8PC91</accession>
<sequence length="52" mass="5637">ALFRVFLGWRIAGICLQGSTASDDDDDDDEDGGVEIFCISSQFSKLTVRPVA</sequence>
<organism evidence="2 3">
    <name type="scientific">Polyplax serrata</name>
    <name type="common">Common mouse louse</name>
    <dbReference type="NCBI Taxonomy" id="468196"/>
    <lineage>
        <taxon>Eukaryota</taxon>
        <taxon>Metazoa</taxon>
        <taxon>Ecdysozoa</taxon>
        <taxon>Arthropoda</taxon>
        <taxon>Hexapoda</taxon>
        <taxon>Insecta</taxon>
        <taxon>Pterygota</taxon>
        <taxon>Neoptera</taxon>
        <taxon>Paraneoptera</taxon>
        <taxon>Psocodea</taxon>
        <taxon>Troctomorpha</taxon>
        <taxon>Phthiraptera</taxon>
        <taxon>Anoplura</taxon>
        <taxon>Polyplacidae</taxon>
        <taxon>Polyplax</taxon>
    </lineage>
</organism>
<feature type="signal peptide" evidence="1">
    <location>
        <begin position="1"/>
        <end position="21"/>
    </location>
</feature>
<evidence type="ECO:0000313" key="3">
    <source>
        <dbReference type="Proteomes" id="UP001372834"/>
    </source>
</evidence>
<keyword evidence="1" id="KW-0732">Signal</keyword>